<dbReference type="Proteomes" id="UP000289841">
    <property type="component" value="Chromosome"/>
</dbReference>
<dbReference type="RefSeq" id="WP_026390408.1">
    <property type="nucleotide sequence ID" value="NZ_LR215048.1"/>
</dbReference>
<organism evidence="1 2">
    <name type="scientific">Haploplasma axanthum</name>
    <name type="common">Acholeplasma axanthum</name>
    <dbReference type="NCBI Taxonomy" id="29552"/>
    <lineage>
        <taxon>Bacteria</taxon>
        <taxon>Bacillati</taxon>
        <taxon>Mycoplasmatota</taxon>
        <taxon>Mollicutes</taxon>
        <taxon>Acholeplasmatales</taxon>
        <taxon>Acholeplasmataceae</taxon>
        <taxon>Haploplasma</taxon>
    </lineage>
</organism>
<proteinExistence type="predicted"/>
<protein>
    <submittedName>
        <fullName evidence="1">Oxidative stress defense protein</fullName>
    </submittedName>
</protein>
<dbReference type="EMBL" id="LR215048">
    <property type="protein sequence ID" value="VEU79891.1"/>
    <property type="molecule type" value="Genomic_DNA"/>
</dbReference>
<evidence type="ECO:0000313" key="2">
    <source>
        <dbReference type="Proteomes" id="UP000289841"/>
    </source>
</evidence>
<dbReference type="Pfam" id="PF04402">
    <property type="entry name" value="SIMPL"/>
    <property type="match status" value="1"/>
</dbReference>
<evidence type="ECO:0000313" key="1">
    <source>
        <dbReference type="EMBL" id="VEU79891.1"/>
    </source>
</evidence>
<dbReference type="Gene3D" id="3.30.70.2970">
    <property type="entry name" value="Protein of unknown function (DUF541), domain 2"/>
    <property type="match status" value="1"/>
</dbReference>
<gene>
    <name evidence="1" type="ORF">NCTC10138_00244</name>
</gene>
<accession>A0A449BBR6</accession>
<dbReference type="AlphaFoldDB" id="A0A449BBR6"/>
<dbReference type="GO" id="GO:0006974">
    <property type="term" value="P:DNA damage response"/>
    <property type="evidence" value="ECO:0007669"/>
    <property type="project" value="TreeGrafter"/>
</dbReference>
<dbReference type="Gene3D" id="3.30.110.170">
    <property type="entry name" value="Protein of unknown function (DUF541), domain 1"/>
    <property type="match status" value="1"/>
</dbReference>
<reference evidence="1 2" key="1">
    <citation type="submission" date="2019-01" db="EMBL/GenBank/DDBJ databases">
        <authorList>
            <consortium name="Pathogen Informatics"/>
        </authorList>
    </citation>
    <scope>NUCLEOTIDE SEQUENCE [LARGE SCALE GENOMIC DNA]</scope>
    <source>
        <strain evidence="1 2">NCTC10138</strain>
    </source>
</reference>
<sequence>MERVIKVRSKGRVFVKPNRTVVTMNVETRGVRYDDAVNDANSVVEDLVHGISRRGINKEDIKTTYYNVRAEYSDDNKERIVKGFLCTQALKIEFDLDNRKLGEILEIVSGFNTTIRFDIEFTVEDTDSVIEAVLIDATKNATKKANMIARASNVSLGNILAIDNKTNEYGFVSATRFNMDANTKSSYRMSIEPENIEVSEYLEFIFEIK</sequence>
<keyword evidence="2" id="KW-1185">Reference proteome</keyword>
<dbReference type="PANTHER" id="PTHR34387">
    <property type="entry name" value="SLR1258 PROTEIN"/>
    <property type="match status" value="1"/>
</dbReference>
<dbReference type="InterPro" id="IPR007497">
    <property type="entry name" value="SIMPL/DUF541"/>
</dbReference>
<dbReference type="InterPro" id="IPR052022">
    <property type="entry name" value="26kDa_periplasmic_antigen"/>
</dbReference>
<name>A0A449BBR6_HAPAX</name>
<dbReference type="KEGG" id="aaxa:NCTC10138_00244"/>
<dbReference type="OrthoDB" id="850697at2"/>
<dbReference type="PANTHER" id="PTHR34387:SF2">
    <property type="entry name" value="SLR1258 PROTEIN"/>
    <property type="match status" value="1"/>
</dbReference>